<dbReference type="GO" id="GO:0004640">
    <property type="term" value="F:phosphoribosylanthranilate isomerase activity"/>
    <property type="evidence" value="ECO:0007669"/>
    <property type="project" value="TreeGrafter"/>
</dbReference>
<dbReference type="GO" id="GO:0000162">
    <property type="term" value="P:L-tryptophan biosynthetic process"/>
    <property type="evidence" value="ECO:0007669"/>
    <property type="project" value="UniProtKB-UniPathway"/>
</dbReference>
<dbReference type="EC" id="4.1.1.48" evidence="3"/>
<dbReference type="NCBIfam" id="NF001377">
    <property type="entry name" value="PRK00278.2-4"/>
    <property type="match status" value="1"/>
</dbReference>
<dbReference type="NCBIfam" id="NF001373">
    <property type="entry name" value="PRK00278.1-6"/>
    <property type="match status" value="1"/>
</dbReference>
<evidence type="ECO:0000313" key="10">
    <source>
        <dbReference type="EMBL" id="SVC43703.1"/>
    </source>
</evidence>
<dbReference type="InterPro" id="IPR001468">
    <property type="entry name" value="Indole-3-GlycerolPSynthase_CS"/>
</dbReference>
<evidence type="ECO:0000256" key="3">
    <source>
        <dbReference type="ARBA" id="ARBA00012362"/>
    </source>
</evidence>
<keyword evidence="6" id="KW-0822">Tryptophan biosynthesis</keyword>
<evidence type="ECO:0000256" key="4">
    <source>
        <dbReference type="ARBA" id="ARBA00022605"/>
    </source>
</evidence>
<keyword evidence="4" id="KW-0028">Amino-acid biosynthesis</keyword>
<dbReference type="EMBL" id="UINC01091156">
    <property type="protein sequence ID" value="SVC43703.1"/>
    <property type="molecule type" value="Genomic_DNA"/>
</dbReference>
<organism evidence="10">
    <name type="scientific">marine metagenome</name>
    <dbReference type="NCBI Taxonomy" id="408172"/>
    <lineage>
        <taxon>unclassified sequences</taxon>
        <taxon>metagenomes</taxon>
        <taxon>ecological metagenomes</taxon>
    </lineage>
</organism>
<evidence type="ECO:0000259" key="9">
    <source>
        <dbReference type="Pfam" id="PF00218"/>
    </source>
</evidence>
<dbReference type="SUPFAM" id="SSF51366">
    <property type="entry name" value="Ribulose-phoshate binding barrel"/>
    <property type="match status" value="1"/>
</dbReference>
<protein>
    <recommendedName>
        <fullName evidence="3">indole-3-glycerol-phosphate synthase</fullName>
        <ecNumber evidence="3">4.1.1.48</ecNumber>
    </recommendedName>
</protein>
<feature type="domain" description="Indole-3-glycerol phosphate synthase" evidence="9">
    <location>
        <begin position="1"/>
        <end position="206"/>
    </location>
</feature>
<keyword evidence="8" id="KW-0456">Lyase</keyword>
<sequence>AIIAEIKKASPSKGVIRANFDPAAIAASYYEGGATCLSVLTDEHFFQGDDDCLIQARNAMPLPILRKDFVVDQYQIFEARVIGADCVLLIAAALDPRTMRELYETAISIELDVLIEVHDASELTSAIALEPKLIGINNRDLESFATNLDTTLELLDRVPKTIQVVTESGIRTPADVTRLRRAGVNAFLVGEAFMRAEEPGKQIQTLFS</sequence>
<comment type="pathway">
    <text evidence="2">Amino-acid biosynthesis; L-tryptophan biosynthesis; L-tryptophan from chorismate: step 4/5.</text>
</comment>
<accession>A0A382M464</accession>
<dbReference type="FunFam" id="3.20.20.70:FF:000024">
    <property type="entry name" value="Indole-3-glycerol phosphate synthase"/>
    <property type="match status" value="1"/>
</dbReference>
<dbReference type="InterPro" id="IPR045186">
    <property type="entry name" value="Indole-3-glycerol_P_synth"/>
</dbReference>
<evidence type="ECO:0000256" key="8">
    <source>
        <dbReference type="ARBA" id="ARBA00023239"/>
    </source>
</evidence>
<name>A0A382M464_9ZZZZ</name>
<reference evidence="10" key="1">
    <citation type="submission" date="2018-05" db="EMBL/GenBank/DDBJ databases">
        <authorList>
            <person name="Lanie J.A."/>
            <person name="Ng W.-L."/>
            <person name="Kazmierczak K.M."/>
            <person name="Andrzejewski T.M."/>
            <person name="Davidsen T.M."/>
            <person name="Wayne K.J."/>
            <person name="Tettelin H."/>
            <person name="Glass J.I."/>
            <person name="Rusch D."/>
            <person name="Podicherti R."/>
            <person name="Tsui H.-C.T."/>
            <person name="Winkler M.E."/>
        </authorList>
    </citation>
    <scope>NUCLEOTIDE SEQUENCE</scope>
</reference>
<proteinExistence type="predicted"/>
<keyword evidence="5" id="KW-0210">Decarboxylase</keyword>
<evidence type="ECO:0000256" key="5">
    <source>
        <dbReference type="ARBA" id="ARBA00022793"/>
    </source>
</evidence>
<evidence type="ECO:0000256" key="2">
    <source>
        <dbReference type="ARBA" id="ARBA00004696"/>
    </source>
</evidence>
<evidence type="ECO:0000256" key="6">
    <source>
        <dbReference type="ARBA" id="ARBA00022822"/>
    </source>
</evidence>
<comment type="catalytic activity">
    <reaction evidence="1">
        <text>1-(2-carboxyphenylamino)-1-deoxy-D-ribulose 5-phosphate + H(+) = (1S,2R)-1-C-(indol-3-yl)glycerol 3-phosphate + CO2 + H2O</text>
        <dbReference type="Rhea" id="RHEA:23476"/>
        <dbReference type="ChEBI" id="CHEBI:15377"/>
        <dbReference type="ChEBI" id="CHEBI:15378"/>
        <dbReference type="ChEBI" id="CHEBI:16526"/>
        <dbReference type="ChEBI" id="CHEBI:58613"/>
        <dbReference type="ChEBI" id="CHEBI:58866"/>
        <dbReference type="EC" id="4.1.1.48"/>
    </reaction>
</comment>
<dbReference type="PANTHER" id="PTHR22854:SF2">
    <property type="entry name" value="INDOLE-3-GLYCEROL-PHOSPHATE SYNTHASE"/>
    <property type="match status" value="1"/>
</dbReference>
<dbReference type="AlphaFoldDB" id="A0A382M464"/>
<dbReference type="PROSITE" id="PS00614">
    <property type="entry name" value="IGPS"/>
    <property type="match status" value="1"/>
</dbReference>
<gene>
    <name evidence="10" type="ORF">METZ01_LOCUS296557</name>
</gene>
<evidence type="ECO:0000256" key="1">
    <source>
        <dbReference type="ARBA" id="ARBA00001633"/>
    </source>
</evidence>
<dbReference type="InterPro" id="IPR011060">
    <property type="entry name" value="RibuloseP-bd_barrel"/>
</dbReference>
<dbReference type="PANTHER" id="PTHR22854">
    <property type="entry name" value="TRYPTOPHAN BIOSYNTHESIS PROTEIN"/>
    <property type="match status" value="1"/>
</dbReference>
<dbReference type="UniPathway" id="UPA00035">
    <property type="reaction ID" value="UER00043"/>
</dbReference>
<feature type="non-terminal residue" evidence="10">
    <location>
        <position position="1"/>
    </location>
</feature>
<dbReference type="Pfam" id="PF00218">
    <property type="entry name" value="IGPS"/>
    <property type="match status" value="1"/>
</dbReference>
<evidence type="ECO:0000256" key="7">
    <source>
        <dbReference type="ARBA" id="ARBA00023141"/>
    </source>
</evidence>
<dbReference type="CDD" id="cd00331">
    <property type="entry name" value="IGPS"/>
    <property type="match status" value="1"/>
</dbReference>
<keyword evidence="7" id="KW-0057">Aromatic amino acid biosynthesis</keyword>
<dbReference type="InterPro" id="IPR013785">
    <property type="entry name" value="Aldolase_TIM"/>
</dbReference>
<dbReference type="Gene3D" id="3.20.20.70">
    <property type="entry name" value="Aldolase class I"/>
    <property type="match status" value="1"/>
</dbReference>
<dbReference type="GO" id="GO:0004425">
    <property type="term" value="F:indole-3-glycerol-phosphate synthase activity"/>
    <property type="evidence" value="ECO:0007669"/>
    <property type="project" value="UniProtKB-EC"/>
</dbReference>
<dbReference type="InterPro" id="IPR013798">
    <property type="entry name" value="Indole-3-glycerol_P_synth_dom"/>
</dbReference>